<organism evidence="4 5">
    <name type="scientific">Dictyobacter vulcani</name>
    <dbReference type="NCBI Taxonomy" id="2607529"/>
    <lineage>
        <taxon>Bacteria</taxon>
        <taxon>Bacillati</taxon>
        <taxon>Chloroflexota</taxon>
        <taxon>Ktedonobacteria</taxon>
        <taxon>Ktedonobacterales</taxon>
        <taxon>Dictyobacteraceae</taxon>
        <taxon>Dictyobacter</taxon>
    </lineage>
</organism>
<dbReference type="CDD" id="cd06464">
    <property type="entry name" value="ACD_sHsps-like"/>
    <property type="match status" value="1"/>
</dbReference>
<evidence type="ECO:0000256" key="2">
    <source>
        <dbReference type="RuleBase" id="RU003616"/>
    </source>
</evidence>
<feature type="domain" description="SHSP" evidence="3">
    <location>
        <begin position="3"/>
        <end position="118"/>
    </location>
</feature>
<dbReference type="Gene3D" id="2.60.40.790">
    <property type="match status" value="1"/>
</dbReference>
<reference evidence="4 5" key="1">
    <citation type="submission" date="2019-10" db="EMBL/GenBank/DDBJ databases">
        <title>Dictyobacter vulcani sp. nov., within the class Ktedonobacteria, isolated from soil of volcanic Mt. Zao.</title>
        <authorList>
            <person name="Zheng Y."/>
            <person name="Wang C.M."/>
            <person name="Sakai Y."/>
            <person name="Abe K."/>
            <person name="Yokota A."/>
            <person name="Yabe S."/>
        </authorList>
    </citation>
    <scope>NUCLEOTIDE SEQUENCE [LARGE SCALE GENOMIC DNA]</scope>
    <source>
        <strain evidence="4 5">W12</strain>
    </source>
</reference>
<dbReference type="RefSeq" id="WP_151759554.1">
    <property type="nucleotide sequence ID" value="NZ_BKZW01000005.1"/>
</dbReference>
<proteinExistence type="inferred from homology"/>
<gene>
    <name evidence="4" type="ORF">KDW_61420</name>
</gene>
<comment type="caution">
    <text evidence="4">The sequence shown here is derived from an EMBL/GenBank/DDBJ whole genome shotgun (WGS) entry which is preliminary data.</text>
</comment>
<comment type="similarity">
    <text evidence="1 2">Belongs to the small heat shock protein (HSP20) family.</text>
</comment>
<keyword evidence="5" id="KW-1185">Reference proteome</keyword>
<dbReference type="InterPro" id="IPR008978">
    <property type="entry name" value="HSP20-like_chaperone"/>
</dbReference>
<dbReference type="EMBL" id="BKZW01000005">
    <property type="protein sequence ID" value="GER91980.1"/>
    <property type="molecule type" value="Genomic_DNA"/>
</dbReference>
<dbReference type="Pfam" id="PF00011">
    <property type="entry name" value="HSP20"/>
    <property type="match status" value="1"/>
</dbReference>
<evidence type="ECO:0000256" key="1">
    <source>
        <dbReference type="PROSITE-ProRule" id="PRU00285"/>
    </source>
</evidence>
<evidence type="ECO:0000313" key="5">
    <source>
        <dbReference type="Proteomes" id="UP000326912"/>
    </source>
</evidence>
<name>A0A5J4KZI1_9CHLR</name>
<dbReference type="AlphaFoldDB" id="A0A5J4KZI1"/>
<dbReference type="PROSITE" id="PS01031">
    <property type="entry name" value="SHSP"/>
    <property type="match status" value="1"/>
</dbReference>
<protein>
    <recommendedName>
        <fullName evidence="3">SHSP domain-containing protein</fullName>
    </recommendedName>
</protein>
<dbReference type="InterPro" id="IPR002068">
    <property type="entry name" value="A-crystallin/Hsp20_dom"/>
</dbReference>
<dbReference type="Proteomes" id="UP000326912">
    <property type="component" value="Unassembled WGS sequence"/>
</dbReference>
<sequence length="131" mass="14323">MQEKAKIQHIPIKMYRTPDRLMVAAPMPGLQPEDITAVVSENQRLVIQGDLRGLLKDIKELLVDEWSVGGYYREIELPSPVDGVNANVSYGNGVLVLAFPLSAQTQPATLKLQKTGTDRGEHVGTAGHPSH</sequence>
<evidence type="ECO:0000259" key="3">
    <source>
        <dbReference type="PROSITE" id="PS01031"/>
    </source>
</evidence>
<accession>A0A5J4KZI1</accession>
<dbReference type="SUPFAM" id="SSF49764">
    <property type="entry name" value="HSP20-like chaperones"/>
    <property type="match status" value="1"/>
</dbReference>
<evidence type="ECO:0000313" key="4">
    <source>
        <dbReference type="EMBL" id="GER91980.1"/>
    </source>
</evidence>